<dbReference type="OrthoDB" id="9809813at2"/>
<dbReference type="GO" id="GO:0005886">
    <property type="term" value="C:plasma membrane"/>
    <property type="evidence" value="ECO:0007669"/>
    <property type="project" value="TreeGrafter"/>
</dbReference>
<feature type="domain" description="DUF218" evidence="2">
    <location>
        <begin position="81"/>
        <end position="247"/>
    </location>
</feature>
<comment type="caution">
    <text evidence="3">The sequence shown here is derived from an EMBL/GenBank/DDBJ whole genome shotgun (WGS) entry which is preliminary data.</text>
</comment>
<dbReference type="InterPro" id="IPR014729">
    <property type="entry name" value="Rossmann-like_a/b/a_fold"/>
</dbReference>
<dbReference type="AlphaFoldDB" id="A0A3D9Z244"/>
<evidence type="ECO:0000256" key="1">
    <source>
        <dbReference type="SAM" id="Phobius"/>
    </source>
</evidence>
<gene>
    <name evidence="3" type="ORF">DES32_1711</name>
</gene>
<dbReference type="EMBL" id="QUMO01000002">
    <property type="protein sequence ID" value="REF88070.1"/>
    <property type="molecule type" value="Genomic_DNA"/>
</dbReference>
<name>A0A3D9Z244_9HYPH</name>
<evidence type="ECO:0000259" key="2">
    <source>
        <dbReference type="Pfam" id="PF02698"/>
    </source>
</evidence>
<evidence type="ECO:0000313" key="3">
    <source>
        <dbReference type="EMBL" id="REF88070.1"/>
    </source>
</evidence>
<dbReference type="GO" id="GO:0000270">
    <property type="term" value="P:peptidoglycan metabolic process"/>
    <property type="evidence" value="ECO:0007669"/>
    <property type="project" value="TreeGrafter"/>
</dbReference>
<sequence>MFFVASKLFWALVEPFNFLLILGLLGVALGFSGWRRLGSGLCIAALLLLSIASFSPLGSALLRPIEDRFPLPGPDLAAPAGIIVLGGGLDEDLTAARHEPILMELGGRVTAGAVLARRFPQARLIFTGGSSSLRPSGADEATGVRDLWVSLGIDPARMTFETKSRNTWENALFTRALLKPRPDETFLLVTAAWHMPRAMGIFRKLGYRVIAYPSDYMTLGDRRDFSLIRLGFGELVMFQFAVHEWIGLTAYHLTGKTSAWFPAP</sequence>
<dbReference type="RefSeq" id="WP_115836192.1">
    <property type="nucleotide sequence ID" value="NZ_CP025086.1"/>
</dbReference>
<dbReference type="Proteomes" id="UP000256900">
    <property type="component" value="Unassembled WGS sequence"/>
</dbReference>
<feature type="transmembrane region" description="Helical" evidence="1">
    <location>
        <begin position="41"/>
        <end position="62"/>
    </location>
</feature>
<dbReference type="CDD" id="cd06259">
    <property type="entry name" value="YdcF-like"/>
    <property type="match status" value="1"/>
</dbReference>
<dbReference type="GO" id="GO:0043164">
    <property type="term" value="P:Gram-negative-bacterium-type cell wall biogenesis"/>
    <property type="evidence" value="ECO:0007669"/>
    <property type="project" value="TreeGrafter"/>
</dbReference>
<organism evidence="3 4">
    <name type="scientific">Methylovirgula ligni</name>
    <dbReference type="NCBI Taxonomy" id="569860"/>
    <lineage>
        <taxon>Bacteria</taxon>
        <taxon>Pseudomonadati</taxon>
        <taxon>Pseudomonadota</taxon>
        <taxon>Alphaproteobacteria</taxon>
        <taxon>Hyphomicrobiales</taxon>
        <taxon>Beijerinckiaceae</taxon>
        <taxon>Methylovirgula</taxon>
    </lineage>
</organism>
<dbReference type="PANTHER" id="PTHR30336">
    <property type="entry name" value="INNER MEMBRANE PROTEIN, PROBABLE PERMEASE"/>
    <property type="match status" value="1"/>
</dbReference>
<dbReference type="InterPro" id="IPR003848">
    <property type="entry name" value="DUF218"/>
</dbReference>
<accession>A0A3D9Z244</accession>
<dbReference type="Pfam" id="PF02698">
    <property type="entry name" value="DUF218"/>
    <property type="match status" value="1"/>
</dbReference>
<keyword evidence="1" id="KW-1133">Transmembrane helix</keyword>
<reference evidence="3 4" key="1">
    <citation type="submission" date="2018-08" db="EMBL/GenBank/DDBJ databases">
        <title>Genomic Encyclopedia of Type Strains, Phase IV (KMG-IV): sequencing the most valuable type-strain genomes for metagenomic binning, comparative biology and taxonomic classification.</title>
        <authorList>
            <person name="Goeker M."/>
        </authorList>
    </citation>
    <scope>NUCLEOTIDE SEQUENCE [LARGE SCALE GENOMIC DNA]</scope>
    <source>
        <strain evidence="3 4">BW863</strain>
    </source>
</reference>
<evidence type="ECO:0000313" key="4">
    <source>
        <dbReference type="Proteomes" id="UP000256900"/>
    </source>
</evidence>
<keyword evidence="1" id="KW-0472">Membrane</keyword>
<proteinExistence type="predicted"/>
<dbReference type="PANTHER" id="PTHR30336:SF4">
    <property type="entry name" value="ENVELOPE BIOGENESIS FACTOR ELYC"/>
    <property type="match status" value="1"/>
</dbReference>
<keyword evidence="4" id="KW-1185">Reference proteome</keyword>
<dbReference type="InterPro" id="IPR051599">
    <property type="entry name" value="Cell_Envelope_Assoc"/>
</dbReference>
<keyword evidence="1" id="KW-0812">Transmembrane</keyword>
<dbReference type="Gene3D" id="3.40.50.620">
    <property type="entry name" value="HUPs"/>
    <property type="match status" value="1"/>
</dbReference>
<protein>
    <submittedName>
        <fullName evidence="3">Uncharacterized SAM-binding protein YcdF (DUF218 family)</fullName>
    </submittedName>
</protein>
<feature type="transmembrane region" description="Helical" evidence="1">
    <location>
        <begin position="16"/>
        <end position="34"/>
    </location>
</feature>